<proteinExistence type="predicted"/>
<dbReference type="AlphaFoldDB" id="A0AAW6E2S7"/>
<evidence type="ECO:0000256" key="1">
    <source>
        <dbReference type="SAM" id="MobiDB-lite"/>
    </source>
</evidence>
<dbReference type="PROSITE" id="PS51257">
    <property type="entry name" value="PROKAR_LIPOPROTEIN"/>
    <property type="match status" value="1"/>
</dbReference>
<dbReference type="RefSeq" id="WP_195552003.1">
    <property type="nucleotide sequence ID" value="NZ_JADMNX010000009.1"/>
</dbReference>
<feature type="region of interest" description="Disordered" evidence="1">
    <location>
        <begin position="21"/>
        <end position="42"/>
    </location>
</feature>
<reference evidence="3" key="1">
    <citation type="submission" date="2023-01" db="EMBL/GenBank/DDBJ databases">
        <title>Human gut microbiome strain richness.</title>
        <authorList>
            <person name="Chen-Liaw A."/>
        </authorList>
    </citation>
    <scope>NUCLEOTIDE SEQUENCE</scope>
    <source>
        <strain evidence="3">D59st1_B8_D59t2_181005</strain>
    </source>
</reference>
<sequence length="185" mass="19836">MKKIITGIVTLTMALGMTACSDSSDNNSTTTSTAAETTTTTAITAESTTTTTVTTTAEITAAETSSVTETNDMEFLGDYSTDDGTYVKAYSNGSNSIQFNVSLPNDTADNNMQRFETTSSGICDGMVGEYGAPNYIDWWVFCDNKVVFATKSEKQADGTYSFSGMSCADSKYQAAIDDFKNKYVK</sequence>
<feature type="compositionally biased region" description="Low complexity" evidence="1">
    <location>
        <begin position="28"/>
        <end position="42"/>
    </location>
</feature>
<evidence type="ECO:0000256" key="2">
    <source>
        <dbReference type="SAM" id="SignalP"/>
    </source>
</evidence>
<protein>
    <recommendedName>
        <fullName evidence="5">Secreted protein</fullName>
    </recommendedName>
</protein>
<evidence type="ECO:0000313" key="4">
    <source>
        <dbReference type="Proteomes" id="UP001211421"/>
    </source>
</evidence>
<evidence type="ECO:0008006" key="5">
    <source>
        <dbReference type="Google" id="ProtNLM"/>
    </source>
</evidence>
<accession>A0AAW6E2S7</accession>
<keyword evidence="2" id="KW-0732">Signal</keyword>
<gene>
    <name evidence="3" type="ORF">PNV70_12095</name>
</gene>
<comment type="caution">
    <text evidence="3">The sequence shown here is derived from an EMBL/GenBank/DDBJ whole genome shotgun (WGS) entry which is preliminary data.</text>
</comment>
<name>A0AAW6E2S7_9FIRM</name>
<dbReference type="Proteomes" id="UP001211421">
    <property type="component" value="Unassembled WGS sequence"/>
</dbReference>
<feature type="signal peptide" evidence="2">
    <location>
        <begin position="1"/>
        <end position="21"/>
    </location>
</feature>
<feature type="chain" id="PRO_5043992147" description="Secreted protein" evidence="2">
    <location>
        <begin position="22"/>
        <end position="185"/>
    </location>
</feature>
<evidence type="ECO:0000313" key="3">
    <source>
        <dbReference type="EMBL" id="MDB8742802.1"/>
    </source>
</evidence>
<organism evidence="3 4">
    <name type="scientific">Ruminococcus bicirculans</name>
    <name type="common">ex Wegman et al. 2014</name>
    <dbReference type="NCBI Taxonomy" id="1160721"/>
    <lineage>
        <taxon>Bacteria</taxon>
        <taxon>Bacillati</taxon>
        <taxon>Bacillota</taxon>
        <taxon>Clostridia</taxon>
        <taxon>Eubacteriales</taxon>
        <taxon>Oscillospiraceae</taxon>
        <taxon>Ruminococcus</taxon>
    </lineage>
</organism>
<dbReference type="EMBL" id="JAQMLS010000009">
    <property type="protein sequence ID" value="MDB8742802.1"/>
    <property type="molecule type" value="Genomic_DNA"/>
</dbReference>